<dbReference type="Proteomes" id="UP000621436">
    <property type="component" value="Unassembled WGS sequence"/>
</dbReference>
<evidence type="ECO:0000256" key="3">
    <source>
        <dbReference type="ARBA" id="ARBA00023002"/>
    </source>
</evidence>
<evidence type="ECO:0000256" key="10">
    <source>
        <dbReference type="RuleBase" id="RU362075"/>
    </source>
</evidence>
<name>A0A931AWK6_9FIRM</name>
<proteinExistence type="inferred from homology"/>
<evidence type="ECO:0000256" key="2">
    <source>
        <dbReference type="ARBA" id="ARBA00022746"/>
    </source>
</evidence>
<comment type="catalytic activity">
    <reaction evidence="9">
        <text>all-trans-4,4'-diaponeurosporene + 2 AH2 + 2 O2 = 4,4'-diaponeurosporenal + 2 A + 3 H2O</text>
        <dbReference type="Rhea" id="RHEA:56104"/>
        <dbReference type="ChEBI" id="CHEBI:13193"/>
        <dbReference type="ChEBI" id="CHEBI:15377"/>
        <dbReference type="ChEBI" id="CHEBI:15379"/>
        <dbReference type="ChEBI" id="CHEBI:17499"/>
        <dbReference type="ChEBI" id="CHEBI:62743"/>
        <dbReference type="ChEBI" id="CHEBI:79065"/>
    </reaction>
</comment>
<dbReference type="GO" id="GO:0016117">
    <property type="term" value="P:carotenoid biosynthetic process"/>
    <property type="evidence" value="ECO:0007669"/>
    <property type="project" value="UniProtKB-KW"/>
</dbReference>
<organism evidence="12 13">
    <name type="scientific">Halonatronomonas betaini</name>
    <dbReference type="NCBI Taxonomy" id="2778430"/>
    <lineage>
        <taxon>Bacteria</taxon>
        <taxon>Bacillati</taxon>
        <taxon>Bacillota</taxon>
        <taxon>Clostridia</taxon>
        <taxon>Halanaerobiales</taxon>
        <taxon>Halarsenatibacteraceae</taxon>
        <taxon>Halonatronomonas</taxon>
    </lineage>
</organism>
<dbReference type="NCBIfam" id="TIGR02734">
    <property type="entry name" value="crtI_fam"/>
    <property type="match status" value="1"/>
</dbReference>
<dbReference type="InterPro" id="IPR036188">
    <property type="entry name" value="FAD/NAD-bd_sf"/>
</dbReference>
<dbReference type="PANTHER" id="PTHR43734:SF7">
    <property type="entry name" value="4,4'-DIAPONEUROSPORENE OXYGENASE"/>
    <property type="match status" value="1"/>
</dbReference>
<comment type="caution">
    <text evidence="12">The sequence shown here is derived from an EMBL/GenBank/DDBJ whole genome shotgun (WGS) entry which is preliminary data.</text>
</comment>
<evidence type="ECO:0000256" key="1">
    <source>
        <dbReference type="ARBA" id="ARBA00001974"/>
    </source>
</evidence>
<dbReference type="RefSeq" id="WP_270454871.1">
    <property type="nucleotide sequence ID" value="NZ_JADPIE010000007.1"/>
</dbReference>
<comment type="cofactor">
    <cofactor evidence="1">
        <name>FAD</name>
        <dbReference type="ChEBI" id="CHEBI:57692"/>
    </cofactor>
</comment>
<gene>
    <name evidence="12" type="primary">crtI</name>
    <name evidence="12" type="ORF">I0Q91_12150</name>
</gene>
<evidence type="ECO:0000256" key="4">
    <source>
        <dbReference type="ARBA" id="ARBA00037901"/>
    </source>
</evidence>
<dbReference type="GO" id="GO:0016491">
    <property type="term" value="F:oxidoreductase activity"/>
    <property type="evidence" value="ECO:0007669"/>
    <property type="project" value="UniProtKB-KW"/>
</dbReference>
<evidence type="ECO:0000256" key="6">
    <source>
        <dbReference type="ARBA" id="ARBA00039159"/>
    </source>
</evidence>
<evidence type="ECO:0000256" key="9">
    <source>
        <dbReference type="ARBA" id="ARBA00048532"/>
    </source>
</evidence>
<dbReference type="Pfam" id="PF01593">
    <property type="entry name" value="Amino_oxidase"/>
    <property type="match status" value="1"/>
</dbReference>
<evidence type="ECO:0000259" key="11">
    <source>
        <dbReference type="Pfam" id="PF01593"/>
    </source>
</evidence>
<dbReference type="AlphaFoldDB" id="A0A931AWK6"/>
<keyword evidence="13" id="KW-1185">Reference proteome</keyword>
<dbReference type="InterPro" id="IPR014105">
    <property type="entry name" value="Carotenoid/retinoid_OxRdtase"/>
</dbReference>
<dbReference type="PANTHER" id="PTHR43734">
    <property type="entry name" value="PHYTOENE DESATURASE"/>
    <property type="match status" value="1"/>
</dbReference>
<sequence length="491" mass="55482">MAKTITVVGGGLGGLSAAISLAADGHQVRLFEKNQHLGGKLNQDTIDGFTFDLGPSILTMPHIFKKLFELHNQDMGDFLEIQRLDLEWRSFFEDGTVIDLYSDLGEMLEENKDLDSKDIEEIKNYLDYAGGISDLVEEGYFAEGLDTLGQVLKYYGPIKAFRGLDYFSTMADGVAKRINNPYLQHIYNFFIKYVGSSPYQAPAVLNMLPYIQYKYGLWYVPGGLFRISEALQQLAAGIDNLELNTGSEVVGIEKTGDKIDGVILENGQLIKSDYIVSNMEVIPFYRDLLVEPEIENKYQKFEPACSGYVLHLGVDRRYNNLAHHNFFFSKDPKEHFASVFQEYKLPEDPTIYLVASSQTDTAQAPEGCENIKILPHIPHLGRGSFSREEYDSLKERVLDKLERNGLDNLREHIIVEDEWLPEDIQLNYYSNYGAIYGVVSDKSKNKGFKAPKKSHKYKNLYFTGGSVNPGGGMPMVVLSGQQVRDMIKDKE</sequence>
<keyword evidence="2 10" id="KW-0125">Carotenoid biosynthesis</keyword>
<protein>
    <recommendedName>
        <fullName evidence="6">4,4'-diaponeurosporene oxygenase</fullName>
    </recommendedName>
    <alternativeName>
        <fullName evidence="7">4,4'-diaponeurosporene oxidase</fullName>
    </alternativeName>
    <alternativeName>
        <fullName evidence="8">Carotenoid oxidase</fullName>
    </alternativeName>
</protein>
<accession>A0A931AWK6</accession>
<keyword evidence="3 10" id="KW-0560">Oxidoreductase</keyword>
<comment type="similarity">
    <text evidence="5">Belongs to the carotenoid/retinoid oxidoreductase family. CrtP subfamily.</text>
</comment>
<feature type="domain" description="Amine oxidase" evidence="11">
    <location>
        <begin position="12"/>
        <end position="482"/>
    </location>
</feature>
<dbReference type="EMBL" id="JADPIE010000007">
    <property type="protein sequence ID" value="MBF8437840.1"/>
    <property type="molecule type" value="Genomic_DNA"/>
</dbReference>
<evidence type="ECO:0000313" key="13">
    <source>
        <dbReference type="Proteomes" id="UP000621436"/>
    </source>
</evidence>
<evidence type="ECO:0000313" key="12">
    <source>
        <dbReference type="EMBL" id="MBF8437840.1"/>
    </source>
</evidence>
<dbReference type="SUPFAM" id="SSF51905">
    <property type="entry name" value="FAD/NAD(P)-binding domain"/>
    <property type="match status" value="1"/>
</dbReference>
<evidence type="ECO:0000256" key="5">
    <source>
        <dbReference type="ARBA" id="ARBA00038194"/>
    </source>
</evidence>
<comment type="pathway">
    <text evidence="4">Carotenoid biosynthesis; staphyloxanthin biosynthesis; staphyloxanthin from farnesyl diphosphate: step 3/5.</text>
</comment>
<dbReference type="InterPro" id="IPR002937">
    <property type="entry name" value="Amino_oxidase"/>
</dbReference>
<reference evidence="12" key="1">
    <citation type="submission" date="2020-11" db="EMBL/GenBank/DDBJ databases">
        <title>Halonatronomonas betainensis gen. nov., sp. nov. a novel haloalkaliphilic representative of the family Halanaerobiacae capable of betaine degradation.</title>
        <authorList>
            <person name="Boltyanskaya Y."/>
            <person name="Kevbrin V."/>
            <person name="Detkova E."/>
            <person name="Grouzdev D.S."/>
            <person name="Koziaeva V."/>
            <person name="Zhilina T."/>
        </authorList>
    </citation>
    <scope>NUCLEOTIDE SEQUENCE</scope>
    <source>
        <strain evidence="12">Z-7014</strain>
    </source>
</reference>
<evidence type="ECO:0000256" key="7">
    <source>
        <dbReference type="ARBA" id="ARBA00041900"/>
    </source>
</evidence>
<evidence type="ECO:0000256" key="8">
    <source>
        <dbReference type="ARBA" id="ARBA00042619"/>
    </source>
</evidence>
<dbReference type="Gene3D" id="3.50.50.60">
    <property type="entry name" value="FAD/NAD(P)-binding domain"/>
    <property type="match status" value="2"/>
</dbReference>